<feature type="region of interest" description="Disordered" evidence="1">
    <location>
        <begin position="56"/>
        <end position="80"/>
    </location>
</feature>
<name>A0A2P5XD53_GOSBA</name>
<evidence type="ECO:0000313" key="2">
    <source>
        <dbReference type="EMBL" id="PPS01264.1"/>
    </source>
</evidence>
<protein>
    <submittedName>
        <fullName evidence="2">Uncharacterized protein</fullName>
    </submittedName>
</protein>
<organism evidence="2 3">
    <name type="scientific">Gossypium barbadense</name>
    <name type="common">Sea Island cotton</name>
    <name type="synonym">Hibiscus barbadensis</name>
    <dbReference type="NCBI Taxonomy" id="3634"/>
    <lineage>
        <taxon>Eukaryota</taxon>
        <taxon>Viridiplantae</taxon>
        <taxon>Streptophyta</taxon>
        <taxon>Embryophyta</taxon>
        <taxon>Tracheophyta</taxon>
        <taxon>Spermatophyta</taxon>
        <taxon>Magnoliopsida</taxon>
        <taxon>eudicotyledons</taxon>
        <taxon>Gunneridae</taxon>
        <taxon>Pentapetalae</taxon>
        <taxon>rosids</taxon>
        <taxon>malvids</taxon>
        <taxon>Malvales</taxon>
        <taxon>Malvaceae</taxon>
        <taxon>Malvoideae</taxon>
        <taxon>Gossypium</taxon>
    </lineage>
</organism>
<sequence length="134" mass="15585">MSYFAPNVATLILQWVQIEAHVWCINTLVLNLSTVECYSVEHQRYMALWNARRRNQPMVEPDPKDQHMVEPDPEDQPLNTHTSLNQWVSAFSAMFDPTPNPPNVFSTPQHPPHQQRLINCYTPNDDTTYGSFQF</sequence>
<reference evidence="2 3" key="1">
    <citation type="submission" date="2015-01" db="EMBL/GenBank/DDBJ databases">
        <title>Genome of allotetraploid Gossypium barbadense reveals genomic plasticity and fiber elongation in cotton evolution.</title>
        <authorList>
            <person name="Chen X."/>
            <person name="Liu X."/>
            <person name="Zhao B."/>
            <person name="Zheng H."/>
            <person name="Hu Y."/>
            <person name="Lu G."/>
            <person name="Yang C."/>
            <person name="Chen J."/>
            <person name="Shan C."/>
            <person name="Zhang L."/>
            <person name="Zhou Y."/>
            <person name="Wang L."/>
            <person name="Guo W."/>
            <person name="Bai Y."/>
            <person name="Ruan J."/>
            <person name="Shangguan X."/>
            <person name="Mao Y."/>
            <person name="Jiang J."/>
            <person name="Zhu Y."/>
            <person name="Lei J."/>
            <person name="Kang H."/>
            <person name="Chen S."/>
            <person name="He X."/>
            <person name="Wang R."/>
            <person name="Wang Y."/>
            <person name="Chen J."/>
            <person name="Wang L."/>
            <person name="Yu S."/>
            <person name="Wang B."/>
            <person name="Wei J."/>
            <person name="Song S."/>
            <person name="Lu X."/>
            <person name="Gao Z."/>
            <person name="Gu W."/>
            <person name="Deng X."/>
            <person name="Ma D."/>
            <person name="Wang S."/>
            <person name="Liang W."/>
            <person name="Fang L."/>
            <person name="Cai C."/>
            <person name="Zhu X."/>
            <person name="Zhou B."/>
            <person name="Zhang Y."/>
            <person name="Chen Z."/>
            <person name="Xu S."/>
            <person name="Zhu R."/>
            <person name="Wang S."/>
            <person name="Zhang T."/>
            <person name="Zhao G."/>
        </authorList>
    </citation>
    <scope>NUCLEOTIDE SEQUENCE [LARGE SCALE GENOMIC DNA]</scope>
    <source>
        <strain evidence="3">cv. Xinhai21</strain>
        <tissue evidence="2">Leaf</tissue>
    </source>
</reference>
<dbReference type="Proteomes" id="UP000239757">
    <property type="component" value="Unassembled WGS sequence"/>
</dbReference>
<dbReference type="EMBL" id="KZ665140">
    <property type="protein sequence ID" value="PPS01264.1"/>
    <property type="molecule type" value="Genomic_DNA"/>
</dbReference>
<evidence type="ECO:0000313" key="3">
    <source>
        <dbReference type="Proteomes" id="UP000239757"/>
    </source>
</evidence>
<accession>A0A2P5XD53</accession>
<gene>
    <name evidence="2" type="ORF">GOBAR_AA19403</name>
</gene>
<dbReference type="AlphaFoldDB" id="A0A2P5XD53"/>
<feature type="compositionally biased region" description="Basic and acidic residues" evidence="1">
    <location>
        <begin position="61"/>
        <end position="70"/>
    </location>
</feature>
<evidence type="ECO:0000256" key="1">
    <source>
        <dbReference type="SAM" id="MobiDB-lite"/>
    </source>
</evidence>
<proteinExistence type="predicted"/>
<dbReference type="OrthoDB" id="10476025at2759"/>